<feature type="domain" description="Carbohydrate kinase FGGY N-terminal" evidence="10">
    <location>
        <begin position="1"/>
        <end position="245"/>
    </location>
</feature>
<dbReference type="SUPFAM" id="SSF53067">
    <property type="entry name" value="Actin-like ATPase domain"/>
    <property type="match status" value="2"/>
</dbReference>
<reference evidence="12 13" key="1">
    <citation type="submission" date="2016-10" db="EMBL/GenBank/DDBJ databases">
        <authorList>
            <person name="de Groot N.N."/>
        </authorList>
    </citation>
    <scope>NUCLEOTIDE SEQUENCE [LARGE SCALE GENOMIC DNA]</scope>
    <source>
        <strain evidence="12 13">MON 2.2</strain>
    </source>
</reference>
<dbReference type="PIRSF" id="PIRSF000538">
    <property type="entry name" value="GlpK"/>
    <property type="match status" value="1"/>
</dbReference>
<evidence type="ECO:0000256" key="3">
    <source>
        <dbReference type="ARBA" id="ARBA00022679"/>
    </source>
</evidence>
<evidence type="ECO:0000259" key="11">
    <source>
        <dbReference type="Pfam" id="PF02782"/>
    </source>
</evidence>
<comment type="catalytic activity">
    <reaction evidence="9">
        <text>D-xylulose + ATP = D-xylulose 5-phosphate + ADP + H(+)</text>
        <dbReference type="Rhea" id="RHEA:10964"/>
        <dbReference type="ChEBI" id="CHEBI:15378"/>
        <dbReference type="ChEBI" id="CHEBI:17140"/>
        <dbReference type="ChEBI" id="CHEBI:30616"/>
        <dbReference type="ChEBI" id="CHEBI:57737"/>
        <dbReference type="ChEBI" id="CHEBI:456216"/>
        <dbReference type="EC" id="2.7.1.17"/>
    </reaction>
</comment>
<dbReference type="InterPro" id="IPR018485">
    <property type="entry name" value="FGGY_C"/>
</dbReference>
<dbReference type="Gene3D" id="3.30.420.40">
    <property type="match status" value="2"/>
</dbReference>
<dbReference type="InterPro" id="IPR006000">
    <property type="entry name" value="Xylulokinase"/>
</dbReference>
<dbReference type="Pfam" id="PF00370">
    <property type="entry name" value="FGGY_N"/>
    <property type="match status" value="1"/>
</dbReference>
<dbReference type="InterPro" id="IPR043129">
    <property type="entry name" value="ATPase_NBD"/>
</dbReference>
<comment type="similarity">
    <text evidence="1 8">Belongs to the FGGY kinase family.</text>
</comment>
<evidence type="ECO:0000256" key="7">
    <source>
        <dbReference type="ARBA" id="ARBA00023277"/>
    </source>
</evidence>
<dbReference type="InterPro" id="IPR018483">
    <property type="entry name" value="Carb_kinase_FGGY_CS"/>
</dbReference>
<feature type="domain" description="Carbohydrate kinase FGGY C-terminal" evidence="11">
    <location>
        <begin position="256"/>
        <end position="445"/>
    </location>
</feature>
<dbReference type="PROSITE" id="PS00445">
    <property type="entry name" value="FGGY_KINASES_2"/>
    <property type="match status" value="1"/>
</dbReference>
<dbReference type="PANTHER" id="PTHR43095:SF5">
    <property type="entry name" value="XYLULOSE KINASE"/>
    <property type="match status" value="1"/>
</dbReference>
<dbReference type="STRING" id="675864.SAMN04489747_2660"/>
<dbReference type="Proteomes" id="UP000198546">
    <property type="component" value="Chromosome i"/>
</dbReference>
<accession>A0A1G7ALK5</accession>
<keyword evidence="3 8" id="KW-0808">Transferase</keyword>
<evidence type="ECO:0000256" key="8">
    <source>
        <dbReference type="RuleBase" id="RU003733"/>
    </source>
</evidence>
<proteinExistence type="inferred from homology"/>
<evidence type="ECO:0000256" key="4">
    <source>
        <dbReference type="ARBA" id="ARBA00022741"/>
    </source>
</evidence>
<evidence type="ECO:0000256" key="1">
    <source>
        <dbReference type="ARBA" id="ARBA00009156"/>
    </source>
</evidence>
<dbReference type="EMBL" id="LT629688">
    <property type="protein sequence ID" value="SDE15600.1"/>
    <property type="molecule type" value="Genomic_DNA"/>
</dbReference>
<keyword evidence="7 9" id="KW-0119">Carbohydrate metabolism</keyword>
<protein>
    <recommendedName>
        <fullName evidence="9">Xylulose kinase</fullName>
        <shortName evidence="9">Xylulokinase</shortName>
        <ecNumber evidence="9">2.7.1.17</ecNumber>
    </recommendedName>
</protein>
<sequence length="498" mass="52091">MILAHDLGTTGDKASLHTDDGHLVAAVTVGYPTRYAPGGVVEQDPEDWWRACCEATRRLLAETGTAPDQVAVVGLSGQMMGAVLLDRAHRPVRPALIWADHRSSAQADRIARSVPVEDTYAITGHRLNPTYSLTKVAWVRDSEPEAFARTTAVCQAKDHVVARLTGELVTDPSDASSTNAFDQRTGTWSGRLLAAADLDPALMPRVVPSATVVGGVRAAVAEEVGLLAGTPVVLGGGDGPMAAVGAGVVTPEDGAYLYLGSSSWVSFAATAPLHDPGMRTMTFNHVVPGLFVPTATMVAGAGSLQWVGEVLEPGTDGTRISALLAEAAGATALDDHLHFLPHLLGERSPHWEPDARGAFLGLTRAHGRGHLVRAVLEGVVLNLLTCVQAFRDCGADVGQVTAIGGGARSDLWLQLFADAFGTPVVRRDVVDEANSLGAAVVAGVGAGLLDDVTAARGLARETARFEPSLDRTEAFAAALPRWSALYRALEPTFPRGDG</sequence>
<dbReference type="PANTHER" id="PTHR43095">
    <property type="entry name" value="SUGAR KINASE"/>
    <property type="match status" value="1"/>
</dbReference>
<dbReference type="InterPro" id="IPR000577">
    <property type="entry name" value="Carb_kinase_FGGY"/>
</dbReference>
<keyword evidence="2 9" id="KW-0859">Xylose metabolism</keyword>
<name>A0A1G7ALK5_9ACTN</name>
<evidence type="ECO:0000256" key="6">
    <source>
        <dbReference type="ARBA" id="ARBA00022840"/>
    </source>
</evidence>
<evidence type="ECO:0000256" key="2">
    <source>
        <dbReference type="ARBA" id="ARBA00022629"/>
    </source>
</evidence>
<dbReference type="GO" id="GO:0005997">
    <property type="term" value="P:xylulose metabolic process"/>
    <property type="evidence" value="ECO:0007669"/>
    <property type="project" value="InterPro"/>
</dbReference>
<evidence type="ECO:0000313" key="13">
    <source>
        <dbReference type="Proteomes" id="UP000198546"/>
    </source>
</evidence>
<dbReference type="InterPro" id="IPR018484">
    <property type="entry name" value="FGGY_N"/>
</dbReference>
<keyword evidence="6 9" id="KW-0067">ATP-binding</keyword>
<dbReference type="AlphaFoldDB" id="A0A1G7ALK5"/>
<keyword evidence="13" id="KW-1185">Reference proteome</keyword>
<dbReference type="EC" id="2.7.1.17" evidence="9"/>
<keyword evidence="4 9" id="KW-0547">Nucleotide-binding</keyword>
<keyword evidence="5 8" id="KW-0418">Kinase</keyword>
<evidence type="ECO:0000256" key="5">
    <source>
        <dbReference type="ARBA" id="ARBA00022777"/>
    </source>
</evidence>
<dbReference type="Pfam" id="PF02782">
    <property type="entry name" value="FGGY_C"/>
    <property type="match status" value="1"/>
</dbReference>
<evidence type="ECO:0000256" key="9">
    <source>
        <dbReference type="RuleBase" id="RU364073"/>
    </source>
</evidence>
<evidence type="ECO:0000313" key="12">
    <source>
        <dbReference type="EMBL" id="SDE15600.1"/>
    </source>
</evidence>
<dbReference type="GO" id="GO:0005524">
    <property type="term" value="F:ATP binding"/>
    <property type="evidence" value="ECO:0007669"/>
    <property type="project" value="UniProtKB-KW"/>
</dbReference>
<gene>
    <name evidence="9" type="primary">xylB</name>
    <name evidence="12" type="ORF">SAMN04489747_2660</name>
</gene>
<dbReference type="InterPro" id="IPR050406">
    <property type="entry name" value="FGGY_Carb_Kinase"/>
</dbReference>
<dbReference type="NCBIfam" id="TIGR01312">
    <property type="entry name" value="XylB"/>
    <property type="match status" value="1"/>
</dbReference>
<evidence type="ECO:0000259" key="10">
    <source>
        <dbReference type="Pfam" id="PF00370"/>
    </source>
</evidence>
<organism evidence="12 13">
    <name type="scientific">Auraticoccus monumenti</name>
    <dbReference type="NCBI Taxonomy" id="675864"/>
    <lineage>
        <taxon>Bacteria</taxon>
        <taxon>Bacillati</taxon>
        <taxon>Actinomycetota</taxon>
        <taxon>Actinomycetes</taxon>
        <taxon>Propionibacteriales</taxon>
        <taxon>Propionibacteriaceae</taxon>
        <taxon>Auraticoccus</taxon>
    </lineage>
</organism>
<dbReference type="GO" id="GO:0042732">
    <property type="term" value="P:D-xylose metabolic process"/>
    <property type="evidence" value="ECO:0007669"/>
    <property type="project" value="UniProtKB-KW"/>
</dbReference>
<dbReference type="RefSeq" id="WP_090594215.1">
    <property type="nucleotide sequence ID" value="NZ_LT629688.1"/>
</dbReference>
<dbReference type="OrthoDB" id="9805576at2"/>
<dbReference type="CDD" id="cd07805">
    <property type="entry name" value="ASKHA_NBD_FGGY_CvXK-like"/>
    <property type="match status" value="1"/>
</dbReference>
<dbReference type="GO" id="GO:0004856">
    <property type="term" value="F:D-xylulokinase activity"/>
    <property type="evidence" value="ECO:0007669"/>
    <property type="project" value="UniProtKB-EC"/>
</dbReference>